<dbReference type="AlphaFoldDB" id="A0A7D7QVU7"/>
<dbReference type="PROSITE" id="PS51257">
    <property type="entry name" value="PROKAR_LIPOPROTEIN"/>
    <property type="match status" value="1"/>
</dbReference>
<dbReference type="KEGG" id="gji:H1R19_13825"/>
<keyword evidence="3" id="KW-0378">Hydrolase</keyword>
<organism evidence="3 4">
    <name type="scientific">Gordonia jinghuaiqii</name>
    <dbReference type="NCBI Taxonomy" id="2758710"/>
    <lineage>
        <taxon>Bacteria</taxon>
        <taxon>Bacillati</taxon>
        <taxon>Actinomycetota</taxon>
        <taxon>Actinomycetes</taxon>
        <taxon>Mycobacteriales</taxon>
        <taxon>Gordoniaceae</taxon>
        <taxon>Gordonia</taxon>
    </lineage>
</organism>
<sequence>MLRAGTLVATLLMLLFPASLAACAPTGDGLTRTEAMVNGQNTLSIWDADRTTRGVVVFFHGLDRDESILGLDEPHRALVRALCDAGYVVVAGRAGGNAYGNSESQRDYAELAIRAADQHRVSDVFFLGESMGTVAAVNLMAKRPDLRPRGLAAIGPALNLDAAEGDYRTSLAGVNSDPAGTDPMKLPVESLAGQNFRFYVSPGDTLVPTSTNATEFRARFGAAANVSLVECSGAHLDPSCINGEDVVSWFDNLAQW</sequence>
<dbReference type="InterPro" id="IPR022742">
    <property type="entry name" value="Hydrolase_4"/>
</dbReference>
<name>A0A7D7QVU7_9ACTN</name>
<feature type="chain" id="PRO_5039707068" evidence="1">
    <location>
        <begin position="22"/>
        <end position="256"/>
    </location>
</feature>
<feature type="domain" description="Serine aminopeptidase S33" evidence="2">
    <location>
        <begin position="52"/>
        <end position="162"/>
    </location>
</feature>
<dbReference type="Proteomes" id="UP000515663">
    <property type="component" value="Chromosome"/>
</dbReference>
<evidence type="ECO:0000313" key="4">
    <source>
        <dbReference type="Proteomes" id="UP000515663"/>
    </source>
</evidence>
<dbReference type="SUPFAM" id="SSF53474">
    <property type="entry name" value="alpha/beta-Hydrolases"/>
    <property type="match status" value="1"/>
</dbReference>
<proteinExistence type="predicted"/>
<keyword evidence="4" id="KW-1185">Reference proteome</keyword>
<feature type="signal peptide" evidence="1">
    <location>
        <begin position="1"/>
        <end position="21"/>
    </location>
</feature>
<evidence type="ECO:0000313" key="3">
    <source>
        <dbReference type="EMBL" id="QMT00028.1"/>
    </source>
</evidence>
<dbReference type="InterPro" id="IPR029058">
    <property type="entry name" value="AB_hydrolase_fold"/>
</dbReference>
<dbReference type="Gene3D" id="3.40.50.1820">
    <property type="entry name" value="alpha/beta hydrolase"/>
    <property type="match status" value="1"/>
</dbReference>
<dbReference type="EMBL" id="CP059491">
    <property type="protein sequence ID" value="QMT00028.1"/>
    <property type="molecule type" value="Genomic_DNA"/>
</dbReference>
<dbReference type="GO" id="GO:0016787">
    <property type="term" value="F:hydrolase activity"/>
    <property type="evidence" value="ECO:0007669"/>
    <property type="project" value="UniProtKB-KW"/>
</dbReference>
<gene>
    <name evidence="3" type="ORF">H1R19_13825</name>
</gene>
<protein>
    <submittedName>
        <fullName evidence="3">Alpha/beta hydrolase</fullName>
    </submittedName>
</protein>
<reference evidence="4" key="1">
    <citation type="submission" date="2020-07" db="EMBL/GenBank/DDBJ databases">
        <title>novel species isolated from the respiratory tract of Marmot.</title>
        <authorList>
            <person name="Zhang G."/>
        </authorList>
    </citation>
    <scope>NUCLEOTIDE SEQUENCE [LARGE SCALE GENOMIC DNA]</scope>
    <source>
        <strain evidence="4">686</strain>
    </source>
</reference>
<dbReference type="Pfam" id="PF12146">
    <property type="entry name" value="Hydrolase_4"/>
    <property type="match status" value="1"/>
</dbReference>
<accession>A0A7D7QVU7</accession>
<keyword evidence="1" id="KW-0732">Signal</keyword>
<evidence type="ECO:0000259" key="2">
    <source>
        <dbReference type="Pfam" id="PF12146"/>
    </source>
</evidence>
<evidence type="ECO:0000256" key="1">
    <source>
        <dbReference type="SAM" id="SignalP"/>
    </source>
</evidence>